<evidence type="ECO:0000313" key="1">
    <source>
        <dbReference type="EMBL" id="MBE9661768.1"/>
    </source>
</evidence>
<protein>
    <submittedName>
        <fullName evidence="1">Uncharacterized protein</fullName>
    </submittedName>
</protein>
<evidence type="ECO:0000313" key="2">
    <source>
        <dbReference type="Proteomes" id="UP000622475"/>
    </source>
</evidence>
<dbReference type="RefSeq" id="WP_194110979.1">
    <property type="nucleotide sequence ID" value="NZ_JADFFL010000003.1"/>
</dbReference>
<organism evidence="1 2">
    <name type="scientific">Mucilaginibacter myungsuensis</name>
    <dbReference type="NCBI Taxonomy" id="649104"/>
    <lineage>
        <taxon>Bacteria</taxon>
        <taxon>Pseudomonadati</taxon>
        <taxon>Bacteroidota</taxon>
        <taxon>Sphingobacteriia</taxon>
        <taxon>Sphingobacteriales</taxon>
        <taxon>Sphingobacteriaceae</taxon>
        <taxon>Mucilaginibacter</taxon>
    </lineage>
</organism>
<dbReference type="Proteomes" id="UP000622475">
    <property type="component" value="Unassembled WGS sequence"/>
</dbReference>
<gene>
    <name evidence="1" type="ORF">IRJ16_07720</name>
</gene>
<name>A0A929KWJ8_9SPHI</name>
<comment type="caution">
    <text evidence="1">The sequence shown here is derived from an EMBL/GenBank/DDBJ whole genome shotgun (WGS) entry which is preliminary data.</text>
</comment>
<dbReference type="EMBL" id="JADFFL010000003">
    <property type="protein sequence ID" value="MBE9661768.1"/>
    <property type="molecule type" value="Genomic_DNA"/>
</dbReference>
<reference evidence="1" key="1">
    <citation type="submission" date="2020-10" db="EMBL/GenBank/DDBJ databases">
        <title>Mucilaginibacter mali sp. nov., isolated from rhizosphere soil of apple orchard.</title>
        <authorList>
            <person name="Lee J.-S."/>
            <person name="Kim H.S."/>
            <person name="Kim J.-S."/>
        </authorList>
    </citation>
    <scope>NUCLEOTIDE SEQUENCE</scope>
    <source>
        <strain evidence="1">KCTC 22746</strain>
    </source>
</reference>
<sequence>MIKYSPLVGKKINGESVAVILPVRINEGLTVEKYITNIFDDPEFDRNINNYSDHIVALMFDMQAFLDNGTVKWQHLDDVLATLTQEKLDKLMIDRANEN</sequence>
<keyword evidence="2" id="KW-1185">Reference proteome</keyword>
<accession>A0A929KWJ8</accession>
<proteinExistence type="predicted"/>
<dbReference type="AlphaFoldDB" id="A0A929KWJ8"/>